<feature type="domain" description="HMG box" evidence="11">
    <location>
        <begin position="41"/>
        <end position="109"/>
    </location>
</feature>
<evidence type="ECO:0000256" key="6">
    <source>
        <dbReference type="ARBA" id="ARBA00023159"/>
    </source>
</evidence>
<sequence length="347" mass="37690">MALPPSNRLLSPVASQQQSQYRSAAAGRGGGGPTSKLNNHVKKPLNAFMIFMKEQRPVVVAECTLKESAAINQILGRKWHSLSRDEQAKYYELARKEKELHSKLYPNWSARENYGGASRKKKKKKLGLGLDGDAKNLGASAKKCRAVYGLDRQELWCKPCKRKKKCVKFAPDSDDGATAATALGGAGGGAMAASGVGAAVLMHQLHQHQLHQLQHQQLHQDQPELQPPRKKFRPLDSRLIRDAEADEDQLDDDDSDDDGDDGDEAEEDAEAGFEQCDSADFASESREAEAAATAAAEAGIVDEEDYGDYQDEAENCSREVHSAGVKIEAEVVKPLSPPPQSAGAEEV</sequence>
<feature type="region of interest" description="Disordered" evidence="10">
    <location>
        <begin position="1"/>
        <end position="38"/>
    </location>
</feature>
<dbReference type="InterPro" id="IPR009071">
    <property type="entry name" value="HMG_box_dom"/>
</dbReference>
<feature type="compositionally biased region" description="Low complexity" evidence="10">
    <location>
        <begin position="14"/>
        <end position="26"/>
    </location>
</feature>
<dbReference type="Pfam" id="PF00505">
    <property type="entry name" value="HMG_box"/>
    <property type="match status" value="1"/>
</dbReference>
<comment type="caution">
    <text evidence="12">The sequence shown here is derived from an EMBL/GenBank/DDBJ whole genome shotgun (WGS) entry which is preliminary data.</text>
</comment>
<evidence type="ECO:0000313" key="13">
    <source>
        <dbReference type="Proteomes" id="UP000215902"/>
    </source>
</evidence>
<dbReference type="AlphaFoldDB" id="A0A267F319"/>
<reference evidence="12 13" key="1">
    <citation type="submission" date="2017-06" db="EMBL/GenBank/DDBJ databases">
        <title>A platform for efficient transgenesis in Macrostomum lignano, a flatworm model organism for stem cell research.</title>
        <authorList>
            <person name="Berezikov E."/>
        </authorList>
    </citation>
    <scope>NUCLEOTIDE SEQUENCE [LARGE SCALE GENOMIC DNA]</scope>
    <source>
        <strain evidence="12">DV1</strain>
        <tissue evidence="12">Whole organism</tissue>
    </source>
</reference>
<evidence type="ECO:0000256" key="1">
    <source>
        <dbReference type="ARBA" id="ARBA00004123"/>
    </source>
</evidence>
<evidence type="ECO:0000256" key="3">
    <source>
        <dbReference type="ARBA" id="ARBA00022687"/>
    </source>
</evidence>
<dbReference type="SUPFAM" id="SSF47095">
    <property type="entry name" value="HMG-box"/>
    <property type="match status" value="1"/>
</dbReference>
<dbReference type="InterPro" id="IPR024940">
    <property type="entry name" value="TCF/LEF"/>
</dbReference>
<keyword evidence="3" id="KW-0879">Wnt signaling pathway</keyword>
<keyword evidence="8 9" id="KW-0539">Nucleus</keyword>
<evidence type="ECO:0000256" key="10">
    <source>
        <dbReference type="SAM" id="MobiDB-lite"/>
    </source>
</evidence>
<dbReference type="STRING" id="282301.A0A267F319"/>
<dbReference type="Gene3D" id="1.10.30.10">
    <property type="entry name" value="High mobility group box domain"/>
    <property type="match status" value="1"/>
</dbReference>
<evidence type="ECO:0000256" key="9">
    <source>
        <dbReference type="PROSITE-ProRule" id="PRU00267"/>
    </source>
</evidence>
<evidence type="ECO:0000256" key="7">
    <source>
        <dbReference type="ARBA" id="ARBA00023163"/>
    </source>
</evidence>
<dbReference type="GO" id="GO:0060070">
    <property type="term" value="P:canonical Wnt signaling pathway"/>
    <property type="evidence" value="ECO:0007669"/>
    <property type="project" value="TreeGrafter"/>
</dbReference>
<keyword evidence="6" id="KW-0010">Activator</keyword>
<evidence type="ECO:0000256" key="8">
    <source>
        <dbReference type="ARBA" id="ARBA00023242"/>
    </source>
</evidence>
<accession>A0A267F319</accession>
<feature type="DNA-binding region" description="HMG box" evidence="9">
    <location>
        <begin position="41"/>
        <end position="109"/>
    </location>
</feature>
<dbReference type="GO" id="GO:0000981">
    <property type="term" value="F:DNA-binding transcription factor activity, RNA polymerase II-specific"/>
    <property type="evidence" value="ECO:0007669"/>
    <property type="project" value="TreeGrafter"/>
</dbReference>
<feature type="region of interest" description="Disordered" evidence="10">
    <location>
        <begin position="212"/>
        <end position="304"/>
    </location>
</feature>
<organism evidence="12 13">
    <name type="scientific">Macrostomum lignano</name>
    <dbReference type="NCBI Taxonomy" id="282301"/>
    <lineage>
        <taxon>Eukaryota</taxon>
        <taxon>Metazoa</taxon>
        <taxon>Spiralia</taxon>
        <taxon>Lophotrochozoa</taxon>
        <taxon>Platyhelminthes</taxon>
        <taxon>Rhabditophora</taxon>
        <taxon>Macrostomorpha</taxon>
        <taxon>Macrostomida</taxon>
        <taxon>Macrostomidae</taxon>
        <taxon>Macrostomum</taxon>
    </lineage>
</organism>
<evidence type="ECO:0000259" key="11">
    <source>
        <dbReference type="PROSITE" id="PS50118"/>
    </source>
</evidence>
<proteinExistence type="inferred from homology"/>
<keyword evidence="7" id="KW-0804">Transcription</keyword>
<dbReference type="CDD" id="cd21996">
    <property type="entry name" value="HMG-box_TCF7-like"/>
    <property type="match status" value="1"/>
</dbReference>
<dbReference type="EMBL" id="NIVC01001414">
    <property type="protein sequence ID" value="PAA68170.1"/>
    <property type="molecule type" value="Genomic_DNA"/>
</dbReference>
<comment type="similarity">
    <text evidence="2">Belongs to the TCF/LEF family.</text>
</comment>
<name>A0A267F319_9PLAT</name>
<feature type="compositionally biased region" description="Acidic residues" evidence="10">
    <location>
        <begin position="244"/>
        <end position="271"/>
    </location>
</feature>
<evidence type="ECO:0000256" key="4">
    <source>
        <dbReference type="ARBA" id="ARBA00023015"/>
    </source>
</evidence>
<keyword evidence="5 9" id="KW-0238">DNA-binding</keyword>
<protein>
    <recommendedName>
        <fullName evidence="11">HMG box domain-containing protein</fullName>
    </recommendedName>
</protein>
<gene>
    <name evidence="12" type="ORF">BOX15_Mlig006942g1</name>
</gene>
<dbReference type="PANTHER" id="PTHR10373">
    <property type="entry name" value="TRANSCRIPTION FACTOR 7 FAMILY MEMBER"/>
    <property type="match status" value="1"/>
</dbReference>
<dbReference type="InterPro" id="IPR036910">
    <property type="entry name" value="HMG_box_dom_sf"/>
</dbReference>
<dbReference type="OrthoDB" id="2307332at2759"/>
<feature type="compositionally biased region" description="Basic and acidic residues" evidence="10">
    <location>
        <begin position="233"/>
        <end position="243"/>
    </location>
</feature>
<keyword evidence="4" id="KW-0805">Transcription regulation</keyword>
<dbReference type="GO" id="GO:0000785">
    <property type="term" value="C:chromatin"/>
    <property type="evidence" value="ECO:0007669"/>
    <property type="project" value="TreeGrafter"/>
</dbReference>
<dbReference type="GO" id="GO:1990907">
    <property type="term" value="C:beta-catenin-TCF complex"/>
    <property type="evidence" value="ECO:0007669"/>
    <property type="project" value="TreeGrafter"/>
</dbReference>
<evidence type="ECO:0000256" key="5">
    <source>
        <dbReference type="ARBA" id="ARBA00023125"/>
    </source>
</evidence>
<dbReference type="FunFam" id="1.10.30.10:FF:000001">
    <property type="entry name" value="transcription factor 7 isoform X2"/>
    <property type="match status" value="1"/>
</dbReference>
<dbReference type="PANTHER" id="PTHR10373:SF38">
    <property type="entry name" value="PROTEIN PANGOLIN, ISOFORM J"/>
    <property type="match status" value="1"/>
</dbReference>
<comment type="subcellular location">
    <subcellularLocation>
        <location evidence="1">Nucleus</location>
    </subcellularLocation>
</comment>
<evidence type="ECO:0000256" key="2">
    <source>
        <dbReference type="ARBA" id="ARBA00006569"/>
    </source>
</evidence>
<dbReference type="SMART" id="SM00398">
    <property type="entry name" value="HMG"/>
    <property type="match status" value="1"/>
</dbReference>
<dbReference type="Proteomes" id="UP000215902">
    <property type="component" value="Unassembled WGS sequence"/>
</dbReference>
<keyword evidence="13" id="KW-1185">Reference proteome</keyword>
<dbReference type="PROSITE" id="PS50118">
    <property type="entry name" value="HMG_BOX_2"/>
    <property type="match status" value="1"/>
</dbReference>
<dbReference type="GO" id="GO:0000978">
    <property type="term" value="F:RNA polymerase II cis-regulatory region sequence-specific DNA binding"/>
    <property type="evidence" value="ECO:0007669"/>
    <property type="project" value="TreeGrafter"/>
</dbReference>
<dbReference type="SMART" id="SM01366">
    <property type="entry name" value="c-clamp"/>
    <property type="match status" value="1"/>
</dbReference>
<evidence type="ECO:0000313" key="12">
    <source>
        <dbReference type="EMBL" id="PAA68170.1"/>
    </source>
</evidence>